<evidence type="ECO:0000313" key="2">
    <source>
        <dbReference type="EMBL" id="MDM7860534.1"/>
    </source>
</evidence>
<gene>
    <name evidence="2" type="ORF">QTP81_07995</name>
</gene>
<keyword evidence="3" id="KW-1185">Reference proteome</keyword>
<reference evidence="2 3" key="1">
    <citation type="submission" date="2023-06" db="EMBL/GenBank/DDBJ databases">
        <title>Alteromonas sp. ASW11-36 isolated from intertidal sand.</title>
        <authorList>
            <person name="Li Y."/>
        </authorList>
    </citation>
    <scope>NUCLEOTIDE SEQUENCE [LARGE SCALE GENOMIC DNA]</scope>
    <source>
        <strain evidence="2 3">ASW11-36</strain>
    </source>
</reference>
<evidence type="ECO:0000256" key="1">
    <source>
        <dbReference type="SAM" id="SignalP"/>
    </source>
</evidence>
<organism evidence="2 3">
    <name type="scientific">Alteromonas arenosi</name>
    <dbReference type="NCBI Taxonomy" id="3055817"/>
    <lineage>
        <taxon>Bacteria</taxon>
        <taxon>Pseudomonadati</taxon>
        <taxon>Pseudomonadota</taxon>
        <taxon>Gammaproteobacteria</taxon>
        <taxon>Alteromonadales</taxon>
        <taxon>Alteromonadaceae</taxon>
        <taxon>Alteromonas/Salinimonas group</taxon>
        <taxon>Alteromonas</taxon>
    </lineage>
</organism>
<keyword evidence="1" id="KW-0732">Signal</keyword>
<accession>A0ABT7SYC9</accession>
<dbReference type="RefSeq" id="WP_289364830.1">
    <property type="nucleotide sequence ID" value="NZ_JAUCBP010000007.1"/>
</dbReference>
<dbReference type="EMBL" id="JAUCBP010000007">
    <property type="protein sequence ID" value="MDM7860534.1"/>
    <property type="molecule type" value="Genomic_DNA"/>
</dbReference>
<feature type="signal peptide" evidence="1">
    <location>
        <begin position="1"/>
        <end position="24"/>
    </location>
</feature>
<feature type="chain" id="PRO_5046116005" evidence="1">
    <location>
        <begin position="25"/>
        <end position="174"/>
    </location>
</feature>
<name>A0ABT7SYC9_9ALTE</name>
<evidence type="ECO:0000313" key="3">
    <source>
        <dbReference type="Proteomes" id="UP001234343"/>
    </source>
</evidence>
<dbReference type="Proteomes" id="UP001234343">
    <property type="component" value="Unassembled WGS sequence"/>
</dbReference>
<sequence length="174" mass="19821">MKKNLVLTTCLAAGLIFGGTTVNAYGQTEAVEQDIEVVSVKGQRSIEYYVREYERAKVAMYDVFNRINTERQFAIDCRIVKPIGTQIAQRECLPRFYRDETAYQTQLVWLGVSNNFVVDGDQINFLTKEKQAEFYAHIAKLAEDSPELLAHLQNISSKLEALMVRKYGDPDAIE</sequence>
<proteinExistence type="predicted"/>
<protein>
    <submittedName>
        <fullName evidence="2">Uncharacterized protein</fullName>
    </submittedName>
</protein>
<comment type="caution">
    <text evidence="2">The sequence shown here is derived from an EMBL/GenBank/DDBJ whole genome shotgun (WGS) entry which is preliminary data.</text>
</comment>